<dbReference type="SUPFAM" id="SSF53474">
    <property type="entry name" value="alpha/beta-Hydrolases"/>
    <property type="match status" value="1"/>
</dbReference>
<dbReference type="InterPro" id="IPR000073">
    <property type="entry name" value="AB_hydrolase_1"/>
</dbReference>
<comment type="similarity">
    <text evidence="1">Belongs to the AB hydrolase superfamily. AB hydrolase 4 family.</text>
</comment>
<comment type="caution">
    <text evidence="3">The sequence shown here is derived from an EMBL/GenBank/DDBJ whole genome shotgun (WGS) entry which is preliminary data.</text>
</comment>
<proteinExistence type="inferred from homology"/>
<dbReference type="EMBL" id="JBHTMC010000027">
    <property type="protein sequence ID" value="MFD1265098.1"/>
    <property type="molecule type" value="Genomic_DNA"/>
</dbReference>
<dbReference type="Proteomes" id="UP001597158">
    <property type="component" value="Unassembled WGS sequence"/>
</dbReference>
<evidence type="ECO:0000313" key="4">
    <source>
        <dbReference type="Proteomes" id="UP001597158"/>
    </source>
</evidence>
<evidence type="ECO:0000256" key="1">
    <source>
        <dbReference type="ARBA" id="ARBA00010884"/>
    </source>
</evidence>
<dbReference type="InterPro" id="IPR012020">
    <property type="entry name" value="ABHD4"/>
</dbReference>
<dbReference type="RefSeq" id="WP_277829763.1">
    <property type="nucleotide sequence ID" value="NZ_JARQZE010000001.1"/>
</dbReference>
<dbReference type="NCBIfam" id="NF008218">
    <property type="entry name" value="PRK10985.1"/>
    <property type="match status" value="1"/>
</dbReference>
<dbReference type="GO" id="GO:0016787">
    <property type="term" value="F:hydrolase activity"/>
    <property type="evidence" value="ECO:0007669"/>
    <property type="project" value="UniProtKB-KW"/>
</dbReference>
<dbReference type="Gene3D" id="3.40.50.1820">
    <property type="entry name" value="alpha/beta hydrolase"/>
    <property type="match status" value="1"/>
</dbReference>
<dbReference type="PANTHER" id="PTHR10794">
    <property type="entry name" value="ABHYDROLASE DOMAIN-CONTAINING PROTEIN"/>
    <property type="match status" value="1"/>
</dbReference>
<gene>
    <name evidence="3" type="ORF">ACFQ4M_16100</name>
</gene>
<reference evidence="4" key="1">
    <citation type="journal article" date="2019" name="Int. J. Syst. Evol. Microbiol.">
        <title>The Global Catalogue of Microorganisms (GCM) 10K type strain sequencing project: providing services to taxonomists for standard genome sequencing and annotation.</title>
        <authorList>
            <consortium name="The Broad Institute Genomics Platform"/>
            <consortium name="The Broad Institute Genome Sequencing Center for Infectious Disease"/>
            <person name="Wu L."/>
            <person name="Ma J."/>
        </authorList>
    </citation>
    <scope>NUCLEOTIDE SEQUENCE [LARGE SCALE GENOMIC DNA]</scope>
    <source>
        <strain evidence="4">CCUG 48884</strain>
    </source>
</reference>
<keyword evidence="3" id="KW-0378">Hydrolase</keyword>
<name>A0ABW3WK06_9RHOO</name>
<evidence type="ECO:0000313" key="3">
    <source>
        <dbReference type="EMBL" id="MFD1265098.1"/>
    </source>
</evidence>
<dbReference type="InterPro" id="IPR050960">
    <property type="entry name" value="AB_hydrolase_4_sf"/>
</dbReference>
<keyword evidence="4" id="KW-1185">Reference proteome</keyword>
<dbReference type="PIRSF" id="PIRSF005211">
    <property type="entry name" value="Ab_hydro_YheT"/>
    <property type="match status" value="1"/>
</dbReference>
<organism evidence="3 4">
    <name type="scientific">Thauera mechernichensis</name>
    <dbReference type="NCBI Taxonomy" id="82788"/>
    <lineage>
        <taxon>Bacteria</taxon>
        <taxon>Pseudomonadati</taxon>
        <taxon>Pseudomonadota</taxon>
        <taxon>Betaproteobacteria</taxon>
        <taxon>Rhodocyclales</taxon>
        <taxon>Zoogloeaceae</taxon>
        <taxon>Thauera</taxon>
    </lineage>
</organism>
<evidence type="ECO:0000259" key="2">
    <source>
        <dbReference type="Pfam" id="PF00561"/>
    </source>
</evidence>
<dbReference type="Pfam" id="PF00561">
    <property type="entry name" value="Abhydrolase_1"/>
    <property type="match status" value="1"/>
</dbReference>
<protein>
    <submittedName>
        <fullName evidence="3">Hydrolase</fullName>
    </submittedName>
</protein>
<dbReference type="InterPro" id="IPR029058">
    <property type="entry name" value="AB_hydrolase_fold"/>
</dbReference>
<dbReference type="PANTHER" id="PTHR10794:SF94">
    <property type="entry name" value="ESTERASE YHET-RELATED"/>
    <property type="match status" value="1"/>
</dbReference>
<feature type="domain" description="AB hydrolase-1" evidence="2">
    <location>
        <begin position="78"/>
        <end position="317"/>
    </location>
</feature>
<accession>A0ABW3WK06</accession>
<sequence length="347" mass="37049">MTPPAFEHSPESQAGTSLAASTPYHSPWWLPGGHLQTIWPLACKAQLPRYRRERTSTPDGDFIELDWAARPTAGASAPLLVLFHGLEGSSRSHYARTLMGAAAQAGWRAVVPHFRGCGGAPNRLARAYHSGDSAEIDWILRHLKRAAGSAPMLAVGVSLGGNALLKWLGEREHESCELVAACAAICAPLDLSISGKALGRGFNRVYARHFLATLRRKALAKCAAHPGAFDAARIAGARSLEAFDDAYTAPAHGFAGVGDYWRRASARPWLGGIRVPTLLLNAANDPFVPAPALPRPAELSAAICQELPASGGHVGFLAPPWPGTQDWLAHRIITWLTRHAGPHPAQS</sequence>